<dbReference type="InParanoid" id="A0A1Y5SWK7"/>
<comment type="catalytic activity">
    <reaction evidence="1">
        <text>4-amino-5-aminomethyl-2-methylpyrimidine + H2O = 4-amino-5-hydroxymethyl-2-methylpyrimidine + NH4(+)</text>
        <dbReference type="Rhea" id="RHEA:31799"/>
        <dbReference type="ChEBI" id="CHEBI:15377"/>
        <dbReference type="ChEBI" id="CHEBI:16892"/>
        <dbReference type="ChEBI" id="CHEBI:28938"/>
        <dbReference type="ChEBI" id="CHEBI:63416"/>
        <dbReference type="EC" id="3.5.99.2"/>
    </reaction>
</comment>
<feature type="domain" description="Thiaminase-2/PQQC" evidence="2">
    <location>
        <begin position="19"/>
        <end position="224"/>
    </location>
</feature>
<gene>
    <name evidence="3" type="primary">tenA</name>
    <name evidence="3" type="ORF">OCH7691_02164</name>
</gene>
<keyword evidence="1 3" id="KW-0378">Hydrolase</keyword>
<dbReference type="GO" id="GO:0009229">
    <property type="term" value="P:thiamine diphosphate biosynthetic process"/>
    <property type="evidence" value="ECO:0007669"/>
    <property type="project" value="UniProtKB-UniPathway"/>
</dbReference>
<evidence type="ECO:0000256" key="1">
    <source>
        <dbReference type="RuleBase" id="RU363093"/>
    </source>
</evidence>
<comment type="similarity">
    <text evidence="1">Belongs to the TenA family.</text>
</comment>
<reference evidence="3 4" key="1">
    <citation type="submission" date="2017-03" db="EMBL/GenBank/DDBJ databases">
        <authorList>
            <person name="Afonso C.L."/>
            <person name="Miller P.J."/>
            <person name="Scott M.A."/>
            <person name="Spackman E."/>
            <person name="Goraichik I."/>
            <person name="Dimitrov K.M."/>
            <person name="Suarez D.L."/>
            <person name="Swayne D.E."/>
        </authorList>
    </citation>
    <scope>NUCLEOTIDE SEQUENCE [LARGE SCALE GENOMIC DNA]</scope>
    <source>
        <strain evidence="3 4">CECT 7691</strain>
    </source>
</reference>
<dbReference type="InterPro" id="IPR027574">
    <property type="entry name" value="Thiaminase_II"/>
</dbReference>
<protein>
    <recommendedName>
        <fullName evidence="1">Aminopyrimidine aminohydrolase</fullName>
        <ecNumber evidence="1">3.5.99.2</ecNumber>
    </recommendedName>
</protein>
<evidence type="ECO:0000313" key="3">
    <source>
        <dbReference type="EMBL" id="SLN49463.1"/>
    </source>
</evidence>
<evidence type="ECO:0000259" key="2">
    <source>
        <dbReference type="Pfam" id="PF03070"/>
    </source>
</evidence>
<dbReference type="SUPFAM" id="SSF48613">
    <property type="entry name" value="Heme oxygenase-like"/>
    <property type="match status" value="1"/>
</dbReference>
<dbReference type="PANTHER" id="PTHR43198:SF2">
    <property type="entry name" value="SI:CH1073-67J19.1-RELATED"/>
    <property type="match status" value="1"/>
</dbReference>
<name>A0A1Y5SWK7_9PROT</name>
<dbReference type="Proteomes" id="UP000193200">
    <property type="component" value="Unassembled WGS sequence"/>
</dbReference>
<dbReference type="AlphaFoldDB" id="A0A1Y5SWK7"/>
<dbReference type="RefSeq" id="WP_139839622.1">
    <property type="nucleotide sequence ID" value="NZ_FWFR01000001.1"/>
</dbReference>
<dbReference type="GO" id="GO:0009228">
    <property type="term" value="P:thiamine biosynthetic process"/>
    <property type="evidence" value="ECO:0007669"/>
    <property type="project" value="UniProtKB-KW"/>
</dbReference>
<dbReference type="EMBL" id="FWFR01000001">
    <property type="protein sequence ID" value="SLN49463.1"/>
    <property type="molecule type" value="Genomic_DNA"/>
</dbReference>
<dbReference type="Gene3D" id="1.20.910.10">
    <property type="entry name" value="Heme oxygenase-like"/>
    <property type="match status" value="1"/>
</dbReference>
<dbReference type="GO" id="GO:0050334">
    <property type="term" value="F:thiaminase activity"/>
    <property type="evidence" value="ECO:0007669"/>
    <property type="project" value="UniProtKB-EC"/>
</dbReference>
<dbReference type="InterPro" id="IPR050967">
    <property type="entry name" value="Thiamine_Salvage_TenA"/>
</dbReference>
<comment type="pathway">
    <text evidence="1">Cofactor biosynthesis; thiamine diphosphate biosynthesis.</text>
</comment>
<dbReference type="Pfam" id="PF03070">
    <property type="entry name" value="TENA_THI-4"/>
    <property type="match status" value="1"/>
</dbReference>
<comment type="catalytic activity">
    <reaction evidence="1">
        <text>thiamine + H2O = 5-(2-hydroxyethyl)-4-methylthiazole + 4-amino-5-hydroxymethyl-2-methylpyrimidine + H(+)</text>
        <dbReference type="Rhea" id="RHEA:17509"/>
        <dbReference type="ChEBI" id="CHEBI:15377"/>
        <dbReference type="ChEBI" id="CHEBI:15378"/>
        <dbReference type="ChEBI" id="CHEBI:16892"/>
        <dbReference type="ChEBI" id="CHEBI:17957"/>
        <dbReference type="ChEBI" id="CHEBI:18385"/>
        <dbReference type="EC" id="3.5.99.2"/>
    </reaction>
</comment>
<dbReference type="PANTHER" id="PTHR43198">
    <property type="entry name" value="BIFUNCTIONAL TH2 PROTEIN"/>
    <property type="match status" value="1"/>
</dbReference>
<proteinExistence type="inferred from homology"/>
<dbReference type="UniPathway" id="UPA00060"/>
<dbReference type="NCBIfam" id="TIGR04306">
    <property type="entry name" value="salvage_TenA"/>
    <property type="match status" value="1"/>
</dbReference>
<dbReference type="CDD" id="cd19367">
    <property type="entry name" value="TenA_C_ScTHI20-like"/>
    <property type="match status" value="1"/>
</dbReference>
<dbReference type="EC" id="3.5.99.2" evidence="1"/>
<accession>A0A1Y5SWK7</accession>
<keyword evidence="1" id="KW-0784">Thiamine biosynthesis</keyword>
<organism evidence="3 4">
    <name type="scientific">Oceanibacterium hippocampi</name>
    <dbReference type="NCBI Taxonomy" id="745714"/>
    <lineage>
        <taxon>Bacteria</taxon>
        <taxon>Pseudomonadati</taxon>
        <taxon>Pseudomonadota</taxon>
        <taxon>Alphaproteobacteria</taxon>
        <taxon>Sneathiellales</taxon>
        <taxon>Sneathiellaceae</taxon>
        <taxon>Oceanibacterium</taxon>
    </lineage>
</organism>
<dbReference type="GO" id="GO:0005829">
    <property type="term" value="C:cytosol"/>
    <property type="evidence" value="ECO:0007669"/>
    <property type="project" value="TreeGrafter"/>
</dbReference>
<keyword evidence="4" id="KW-1185">Reference proteome</keyword>
<dbReference type="OrthoDB" id="34166at2"/>
<dbReference type="InterPro" id="IPR004305">
    <property type="entry name" value="Thiaminase-2/PQQC"/>
</dbReference>
<evidence type="ECO:0000313" key="4">
    <source>
        <dbReference type="Proteomes" id="UP000193200"/>
    </source>
</evidence>
<sequence>MAGPSTHGLFARLKAAAADDWRAYVEHDFVRALADGTLAEASFRHYLEQDYLFLIQFARAYSLAAYKADDLAGMRAATAIADGLLNVEMRLHVDYCAGWGVSAAALEALPEATATIAYTRYVLDRGQSGDLLDLMAALAPCVVGYGEIGARLAADPATKRDGNPYLPWIEMYSGADYGPVAEAAVAELNRLGEQRATGPRMPALVRTFRTATRLEAGFWQMGLDRAM</sequence>
<comment type="function">
    <text evidence="1">Catalyzes an amino-pyrimidine hydrolysis reaction at the C5' of the pyrimidine moiety of thiamine compounds, a reaction that is part of a thiamine salvage pathway.</text>
</comment>
<dbReference type="InterPro" id="IPR016084">
    <property type="entry name" value="Haem_Oase-like_multi-hlx"/>
</dbReference>